<reference evidence="3" key="1">
    <citation type="submission" date="2021-09" db="EMBL/GenBank/DDBJ databases">
        <authorList>
            <consortium name="AG Swart"/>
            <person name="Singh M."/>
            <person name="Singh A."/>
            <person name="Seah K."/>
            <person name="Emmerich C."/>
        </authorList>
    </citation>
    <scope>NUCLEOTIDE SEQUENCE</scope>
    <source>
        <strain evidence="3">ATCC30299</strain>
    </source>
</reference>
<feature type="coiled-coil region" evidence="1">
    <location>
        <begin position="93"/>
        <end position="298"/>
    </location>
</feature>
<dbReference type="AlphaFoldDB" id="A0AAU9IEA7"/>
<gene>
    <name evidence="3" type="ORF">BSTOLATCC_MIC5444</name>
</gene>
<dbReference type="Proteomes" id="UP001162131">
    <property type="component" value="Unassembled WGS sequence"/>
</dbReference>
<keyword evidence="1" id="KW-0175">Coiled coil</keyword>
<accession>A0AAU9IEA7</accession>
<evidence type="ECO:0000256" key="1">
    <source>
        <dbReference type="SAM" id="Coils"/>
    </source>
</evidence>
<evidence type="ECO:0000313" key="4">
    <source>
        <dbReference type="Proteomes" id="UP001162131"/>
    </source>
</evidence>
<name>A0AAU9IEA7_9CILI</name>
<dbReference type="EMBL" id="CAJZBQ010000005">
    <property type="protein sequence ID" value="CAG9312200.1"/>
    <property type="molecule type" value="Genomic_DNA"/>
</dbReference>
<dbReference type="InterPro" id="IPR011011">
    <property type="entry name" value="Znf_FYVE_PHD"/>
</dbReference>
<evidence type="ECO:0008006" key="5">
    <source>
        <dbReference type="Google" id="ProtNLM"/>
    </source>
</evidence>
<dbReference type="Gene3D" id="3.30.40.10">
    <property type="entry name" value="Zinc/RING finger domain, C3HC4 (zinc finger)"/>
    <property type="match status" value="1"/>
</dbReference>
<evidence type="ECO:0000313" key="3">
    <source>
        <dbReference type="EMBL" id="CAG9312200.1"/>
    </source>
</evidence>
<feature type="region of interest" description="Disordered" evidence="2">
    <location>
        <begin position="307"/>
        <end position="326"/>
    </location>
</feature>
<sequence>MAYSSFSSSEVSEVSDQDLSVELPSDREQWRLDTQCKVCQMSLNIPGISHSQKNSCMFCYRGICAKCITKQAIHPETQKLEKMCITCSQRILITDFHSEYRKYRQEISELKLRINKEIENREKFSKERKTLEEDLENSQSDYDVQLDLLLQKRNTAQKNKEELLKKQKELEIQLNYAKEKQRVDLKVVEELENQKNEEKTNYENRRNELSELKQKFEELVALRILVLRKADQNSGSISNHEEKAKMQEIIEELSKQKEEIQEKTNGLLVQLNLTVKSNLEKEKEIEKLENDLNEKKLNSVNPFETNENKQTQETFISDEEEDNKKATNDYYEGPEIIVKMEPENYIENVKKSFIKHRQSQNDDTDLKSQIVVESQKCIKCILF</sequence>
<dbReference type="SUPFAM" id="SSF57903">
    <property type="entry name" value="FYVE/PHD zinc finger"/>
    <property type="match status" value="1"/>
</dbReference>
<proteinExistence type="predicted"/>
<evidence type="ECO:0000256" key="2">
    <source>
        <dbReference type="SAM" id="MobiDB-lite"/>
    </source>
</evidence>
<keyword evidence="4" id="KW-1185">Reference proteome</keyword>
<organism evidence="3 4">
    <name type="scientific">Blepharisma stoltei</name>
    <dbReference type="NCBI Taxonomy" id="1481888"/>
    <lineage>
        <taxon>Eukaryota</taxon>
        <taxon>Sar</taxon>
        <taxon>Alveolata</taxon>
        <taxon>Ciliophora</taxon>
        <taxon>Postciliodesmatophora</taxon>
        <taxon>Heterotrichea</taxon>
        <taxon>Heterotrichida</taxon>
        <taxon>Blepharismidae</taxon>
        <taxon>Blepharisma</taxon>
    </lineage>
</organism>
<dbReference type="InterPro" id="IPR013083">
    <property type="entry name" value="Znf_RING/FYVE/PHD"/>
</dbReference>
<comment type="caution">
    <text evidence="3">The sequence shown here is derived from an EMBL/GenBank/DDBJ whole genome shotgun (WGS) entry which is preliminary data.</text>
</comment>
<protein>
    <recommendedName>
        <fullName evidence="5">FYVE-type domain-containing protein</fullName>
    </recommendedName>
</protein>